<name>A0A0E9XD03_ANGAN</name>
<sequence>MFTEPRTLLQHRLCPWLSV</sequence>
<reference evidence="1" key="2">
    <citation type="journal article" date="2015" name="Fish Shellfish Immunol.">
        <title>Early steps in the European eel (Anguilla anguilla)-Vibrio vulnificus interaction in the gills: Role of the RtxA13 toxin.</title>
        <authorList>
            <person name="Callol A."/>
            <person name="Pajuelo D."/>
            <person name="Ebbesson L."/>
            <person name="Teles M."/>
            <person name="MacKenzie S."/>
            <person name="Amaro C."/>
        </authorList>
    </citation>
    <scope>NUCLEOTIDE SEQUENCE</scope>
</reference>
<accession>A0A0E9XD03</accession>
<proteinExistence type="predicted"/>
<reference evidence="1" key="1">
    <citation type="submission" date="2014-11" db="EMBL/GenBank/DDBJ databases">
        <authorList>
            <person name="Amaro Gonzalez C."/>
        </authorList>
    </citation>
    <scope>NUCLEOTIDE SEQUENCE</scope>
</reference>
<organism evidence="1">
    <name type="scientific">Anguilla anguilla</name>
    <name type="common">European freshwater eel</name>
    <name type="synonym">Muraena anguilla</name>
    <dbReference type="NCBI Taxonomy" id="7936"/>
    <lineage>
        <taxon>Eukaryota</taxon>
        <taxon>Metazoa</taxon>
        <taxon>Chordata</taxon>
        <taxon>Craniata</taxon>
        <taxon>Vertebrata</taxon>
        <taxon>Euteleostomi</taxon>
        <taxon>Actinopterygii</taxon>
        <taxon>Neopterygii</taxon>
        <taxon>Teleostei</taxon>
        <taxon>Anguilliformes</taxon>
        <taxon>Anguillidae</taxon>
        <taxon>Anguilla</taxon>
    </lineage>
</organism>
<evidence type="ECO:0000313" key="1">
    <source>
        <dbReference type="EMBL" id="JAI00302.1"/>
    </source>
</evidence>
<protein>
    <submittedName>
        <fullName evidence="1">Uncharacterized protein</fullName>
    </submittedName>
</protein>
<dbReference type="EMBL" id="GBXM01008276">
    <property type="protein sequence ID" value="JAI00302.1"/>
    <property type="molecule type" value="Transcribed_RNA"/>
</dbReference>
<dbReference type="AlphaFoldDB" id="A0A0E9XD03"/>